<name>A0A0R1UW98_9LACO</name>
<accession>A0A0R1UW98</accession>
<keyword evidence="3" id="KW-1185">Reference proteome</keyword>
<dbReference type="Gene3D" id="3.40.710.10">
    <property type="entry name" value="DD-peptidase/beta-lactamase superfamily"/>
    <property type="match status" value="1"/>
</dbReference>
<protein>
    <submittedName>
        <fullName evidence="2">Dextransucrase</fullName>
    </submittedName>
</protein>
<dbReference type="SUPFAM" id="SSF69360">
    <property type="entry name" value="Cell wall binding repeat"/>
    <property type="match status" value="2"/>
</dbReference>
<dbReference type="Proteomes" id="UP000051084">
    <property type="component" value="Unassembled WGS sequence"/>
</dbReference>
<dbReference type="AlphaFoldDB" id="A0A0R1UW98"/>
<sequence>MVFGGMLVNVPLVQADDSTSTSNLNQATKANNQLVMSTSPVSSMIKNGWQQNSDQSWTYYTNGQVKTGKDYVKLPTINGTGENWYLVDNGQAQNQIQSWAGSFWYFDPNTYLLSQKRQLVSEWGNQYVVGEDGRIQSGVQQVNGQIYDMDSNTYTFSKRRAYDKANNGNWYLVDHGHAQSGVQAWSGSYWYFNSNNYLLSTKRDYVKSQWGLWYLVGNDGRIQSGVQEWAGSYWYFDPNTYLLRTKKDYIKSQWGSWYLVGNDGRIQSGVQEWAGSYWFFDPNTYLLVKNQQVWFNGKSYYATPSGQLLTSQLKTINGRLYAFNGQGVMSDLSPIINKVNALGSNIQVAIQSQKTGEIFSYNNSGNMRYHTASTIKVTVLAMLLHNTGGKLDGTQYDLAQRMIRNSDNDATTTIINRYLGGNRNLNQAFRDLGMNESYIDQHWGTTETSATDQLKLLHEIYLNPNDGYLNQSSKNTIKSLMGSVTPSQRWGISAGSSNYYIKNGWNSSNGAWWVSSIGFIPQGWDNGYTIAVYTFGNNYPTGANKIEQVAQTVKNLLG</sequence>
<dbReference type="Pfam" id="PF13354">
    <property type="entry name" value="Beta-lactamase2"/>
    <property type="match status" value="1"/>
</dbReference>
<dbReference type="GO" id="GO:0030655">
    <property type="term" value="P:beta-lactam antibiotic catabolic process"/>
    <property type="evidence" value="ECO:0007669"/>
    <property type="project" value="InterPro"/>
</dbReference>
<organism evidence="2 3">
    <name type="scientific">Limosilactobacillus equigenerosi DSM 18793 = JCM 14505</name>
    <dbReference type="NCBI Taxonomy" id="1423742"/>
    <lineage>
        <taxon>Bacteria</taxon>
        <taxon>Bacillati</taxon>
        <taxon>Bacillota</taxon>
        <taxon>Bacilli</taxon>
        <taxon>Lactobacillales</taxon>
        <taxon>Lactobacillaceae</taxon>
        <taxon>Limosilactobacillus</taxon>
    </lineage>
</organism>
<dbReference type="Gene3D" id="2.10.270.10">
    <property type="entry name" value="Cholin Binding"/>
    <property type="match status" value="3"/>
</dbReference>
<reference evidence="2 3" key="1">
    <citation type="journal article" date="2015" name="Genome Announc.">
        <title>Expanding the biotechnology potential of lactobacilli through comparative genomics of 213 strains and associated genera.</title>
        <authorList>
            <person name="Sun Z."/>
            <person name="Harris H.M."/>
            <person name="McCann A."/>
            <person name="Guo C."/>
            <person name="Argimon S."/>
            <person name="Zhang W."/>
            <person name="Yang X."/>
            <person name="Jeffery I.B."/>
            <person name="Cooney J.C."/>
            <person name="Kagawa T.F."/>
            <person name="Liu W."/>
            <person name="Song Y."/>
            <person name="Salvetti E."/>
            <person name="Wrobel A."/>
            <person name="Rasinkangas P."/>
            <person name="Parkhill J."/>
            <person name="Rea M.C."/>
            <person name="O'Sullivan O."/>
            <person name="Ritari J."/>
            <person name="Douillard F.P."/>
            <person name="Paul Ross R."/>
            <person name="Yang R."/>
            <person name="Briner A.E."/>
            <person name="Felis G.E."/>
            <person name="de Vos W.M."/>
            <person name="Barrangou R."/>
            <person name="Klaenhammer T.R."/>
            <person name="Caufield P.W."/>
            <person name="Cui Y."/>
            <person name="Zhang H."/>
            <person name="O'Toole P.W."/>
        </authorList>
    </citation>
    <scope>NUCLEOTIDE SEQUENCE [LARGE SCALE GENOMIC DNA]</scope>
    <source>
        <strain evidence="2 3">DSM 18793</strain>
    </source>
</reference>
<evidence type="ECO:0000313" key="3">
    <source>
        <dbReference type="Proteomes" id="UP000051084"/>
    </source>
</evidence>
<dbReference type="PANTHER" id="PTHR35333:SF3">
    <property type="entry name" value="BETA-LACTAMASE-TYPE TRANSPEPTIDASE FOLD CONTAINING PROTEIN"/>
    <property type="match status" value="1"/>
</dbReference>
<dbReference type="STRING" id="417373.GCA_001570685_00938"/>
<comment type="caution">
    <text evidence="2">The sequence shown here is derived from an EMBL/GenBank/DDBJ whole genome shotgun (WGS) entry which is preliminary data.</text>
</comment>
<dbReference type="PANTHER" id="PTHR35333">
    <property type="entry name" value="BETA-LACTAMASE"/>
    <property type="match status" value="1"/>
</dbReference>
<dbReference type="InterPro" id="IPR045155">
    <property type="entry name" value="Beta-lactam_cat"/>
</dbReference>
<dbReference type="InterPro" id="IPR012338">
    <property type="entry name" value="Beta-lactam/transpept-like"/>
</dbReference>
<evidence type="ECO:0000313" key="2">
    <source>
        <dbReference type="EMBL" id="KRL95234.1"/>
    </source>
</evidence>
<evidence type="ECO:0000259" key="1">
    <source>
        <dbReference type="Pfam" id="PF13354"/>
    </source>
</evidence>
<proteinExistence type="predicted"/>
<dbReference type="EMBL" id="AZGC01000020">
    <property type="protein sequence ID" value="KRL95234.1"/>
    <property type="molecule type" value="Genomic_DNA"/>
</dbReference>
<dbReference type="GO" id="GO:0046677">
    <property type="term" value="P:response to antibiotic"/>
    <property type="evidence" value="ECO:0007669"/>
    <property type="project" value="InterPro"/>
</dbReference>
<feature type="domain" description="Beta-lactamase class A catalytic" evidence="1">
    <location>
        <begin position="397"/>
        <end position="485"/>
    </location>
</feature>
<dbReference type="GO" id="GO:0008800">
    <property type="term" value="F:beta-lactamase activity"/>
    <property type="evidence" value="ECO:0007669"/>
    <property type="project" value="InterPro"/>
</dbReference>
<dbReference type="SUPFAM" id="SSF56601">
    <property type="entry name" value="beta-lactamase/transpeptidase-like"/>
    <property type="match status" value="1"/>
</dbReference>
<dbReference type="InterPro" id="IPR000871">
    <property type="entry name" value="Beta-lactam_class-A"/>
</dbReference>
<gene>
    <name evidence="2" type="ORF">FC21_GL000822</name>
</gene>
<dbReference type="PATRIC" id="fig|1423742.4.peg.856"/>